<organism evidence="2">
    <name type="scientific">Homo sapiens</name>
    <name type="common">Human</name>
    <dbReference type="NCBI Taxonomy" id="9606"/>
    <lineage>
        <taxon>Eukaryota</taxon>
        <taxon>Metazoa</taxon>
        <taxon>Chordata</taxon>
        <taxon>Craniata</taxon>
        <taxon>Vertebrata</taxon>
        <taxon>Euteleostomi</taxon>
        <taxon>Mammalia</taxon>
        <taxon>Eutheria</taxon>
        <taxon>Euarchontoglires</taxon>
        <taxon>Primates</taxon>
        <taxon>Haplorrhini</taxon>
        <taxon>Catarrhini</taxon>
        <taxon>Hominidae</taxon>
        <taxon>Homo</taxon>
    </lineage>
</organism>
<evidence type="ECO:0000256" key="1">
    <source>
        <dbReference type="SAM" id="MobiDB-lite"/>
    </source>
</evidence>
<feature type="region of interest" description="Disordered" evidence="1">
    <location>
        <begin position="112"/>
        <end position="140"/>
    </location>
</feature>
<sequence length="140" mass="15115">MLNGIFPQTSCLGWPGQAAHPGFWAPRVCKDIDKWHLSEPEALWFGEGGSPGGCRWWGLALPRQEQSCWRGGGGRSLLRTALSYRPPLDDGTAGTTRTPVLAPRVGRLLGRQAAFPPPGVRSPARGPDPGHKCSHWEAGL</sequence>
<accession>Q6ZPA3</accession>
<dbReference type="EMBL" id="AK129684">
    <property type="protein sequence ID" value="BAC85216.1"/>
    <property type="molecule type" value="mRNA"/>
</dbReference>
<feature type="compositionally biased region" description="Basic and acidic residues" evidence="1">
    <location>
        <begin position="128"/>
        <end position="140"/>
    </location>
</feature>
<name>Q6ZPA3_HUMAN</name>
<dbReference type="AlphaFoldDB" id="Q6ZPA3"/>
<reference evidence="2" key="1">
    <citation type="submission" date="2003-07" db="EMBL/GenBank/DDBJ databases">
        <title>NEDO human cDNA sequencing project.</title>
        <authorList>
            <person name="Ota T."/>
            <person name="Nakagawa S."/>
            <person name="Senoh A."/>
            <person name="Mizuguchi H."/>
            <person name="Inagaki H."/>
            <person name="Suzuki Y."/>
            <person name="Hata H."/>
            <person name="Nakagawa K."/>
            <person name="Mizuno S."/>
            <person name="Morinaga M."/>
            <person name="Kawamura M."/>
            <person name="Sugiyama T."/>
            <person name="Irie R."/>
            <person name="Otsuki T."/>
            <person name="Sato H."/>
            <person name="Nishikawa T."/>
            <person name="Sugiyama A."/>
            <person name="Kawakami B."/>
            <person name="Nagai K."/>
            <person name="Isogai T."/>
            <person name="Sugano S."/>
        </authorList>
    </citation>
    <scope>NUCLEOTIDE SEQUENCE</scope>
    <source>
        <tissue evidence="2">Adrenal gland</tissue>
    </source>
</reference>
<protein>
    <submittedName>
        <fullName evidence="2">cDNA FLJ26173 fis, clone ADG03859</fullName>
    </submittedName>
</protein>
<proteinExistence type="evidence at transcript level"/>
<evidence type="ECO:0000313" key="2">
    <source>
        <dbReference type="EMBL" id="BAC85216.1"/>
    </source>
</evidence>